<dbReference type="InterPro" id="IPR009057">
    <property type="entry name" value="Homeodomain-like_sf"/>
</dbReference>
<dbReference type="Pfam" id="PF00440">
    <property type="entry name" value="TetR_N"/>
    <property type="match status" value="1"/>
</dbReference>
<accession>A0A5J5GLF7</accession>
<dbReference type="InterPro" id="IPR050109">
    <property type="entry name" value="HTH-type_TetR-like_transc_reg"/>
</dbReference>
<dbReference type="SUPFAM" id="SSF46689">
    <property type="entry name" value="Homeodomain-like"/>
    <property type="match status" value="1"/>
</dbReference>
<feature type="DNA-binding region" description="H-T-H motif" evidence="2">
    <location>
        <begin position="70"/>
        <end position="89"/>
    </location>
</feature>
<dbReference type="PRINTS" id="PR00455">
    <property type="entry name" value="HTHTETR"/>
</dbReference>
<dbReference type="Proteomes" id="UP000326554">
    <property type="component" value="Unassembled WGS sequence"/>
</dbReference>
<dbReference type="EMBL" id="VYQE01000002">
    <property type="protein sequence ID" value="KAA9008857.1"/>
    <property type="molecule type" value="Genomic_DNA"/>
</dbReference>
<feature type="domain" description="HTH tetR-type" evidence="3">
    <location>
        <begin position="47"/>
        <end position="107"/>
    </location>
</feature>
<organism evidence="4 5">
    <name type="scientific">Histidinibacterium aquaticum</name>
    <dbReference type="NCBI Taxonomy" id="2613962"/>
    <lineage>
        <taxon>Bacteria</taxon>
        <taxon>Pseudomonadati</taxon>
        <taxon>Pseudomonadota</taxon>
        <taxon>Alphaproteobacteria</taxon>
        <taxon>Rhodobacterales</taxon>
        <taxon>Paracoccaceae</taxon>
        <taxon>Histidinibacterium</taxon>
    </lineage>
</organism>
<evidence type="ECO:0000256" key="2">
    <source>
        <dbReference type="PROSITE-ProRule" id="PRU00335"/>
    </source>
</evidence>
<sequence>MFQTVNFVKKNILSARKPLCYQHSREADLAETEEKKREKRGWRQNPDAVKRDILSVAIEEFAAHGLSGARIHSIAAKTRTSKRMIYYYFGDKKGLYVRALEEAYSEVRAGETELDLGQLTPRDALARLVSFTFDHHRSHPEFIRMVMIENIHQAENLTGSEVIRRLNLSAIKKLEDICRRGEAEGVFRKGLDPVALHWQISAASFFNVSNRPTFSAIFGEDLFSDDAQIKIRSQVVDAILHLVEPRPKPGEES</sequence>
<proteinExistence type="predicted"/>
<evidence type="ECO:0000256" key="1">
    <source>
        <dbReference type="ARBA" id="ARBA00023125"/>
    </source>
</evidence>
<comment type="caution">
    <text evidence="4">The sequence shown here is derived from an EMBL/GenBank/DDBJ whole genome shotgun (WGS) entry which is preliminary data.</text>
</comment>
<reference evidence="4 5" key="1">
    <citation type="submission" date="2019-09" db="EMBL/GenBank/DDBJ databases">
        <authorList>
            <person name="Park J.-S."/>
            <person name="Choi H.-J."/>
        </authorList>
    </citation>
    <scope>NUCLEOTIDE SEQUENCE [LARGE SCALE GENOMIC DNA]</scope>
    <source>
        <strain evidence="4 5">176SS1-4</strain>
    </source>
</reference>
<evidence type="ECO:0000313" key="4">
    <source>
        <dbReference type="EMBL" id="KAA9008857.1"/>
    </source>
</evidence>
<dbReference type="PROSITE" id="PS50977">
    <property type="entry name" value="HTH_TETR_2"/>
    <property type="match status" value="1"/>
</dbReference>
<keyword evidence="1 2" id="KW-0238">DNA-binding</keyword>
<dbReference type="AlphaFoldDB" id="A0A5J5GLF7"/>
<dbReference type="InterPro" id="IPR001647">
    <property type="entry name" value="HTH_TetR"/>
</dbReference>
<keyword evidence="5" id="KW-1185">Reference proteome</keyword>
<dbReference type="InterPro" id="IPR036271">
    <property type="entry name" value="Tet_transcr_reg_TetR-rel_C_sf"/>
</dbReference>
<name>A0A5J5GLF7_9RHOB</name>
<dbReference type="InterPro" id="IPR041474">
    <property type="entry name" value="NicS_C"/>
</dbReference>
<evidence type="ECO:0000259" key="3">
    <source>
        <dbReference type="PROSITE" id="PS50977"/>
    </source>
</evidence>
<dbReference type="Pfam" id="PF17938">
    <property type="entry name" value="TetR_C_29"/>
    <property type="match status" value="1"/>
</dbReference>
<gene>
    <name evidence="4" type="ORF">F3S47_06225</name>
</gene>
<dbReference type="PANTHER" id="PTHR30328:SF54">
    <property type="entry name" value="HTH-TYPE TRANSCRIPTIONAL REPRESSOR SCO4008"/>
    <property type="match status" value="1"/>
</dbReference>
<evidence type="ECO:0000313" key="5">
    <source>
        <dbReference type="Proteomes" id="UP000326554"/>
    </source>
</evidence>
<dbReference type="SUPFAM" id="SSF48498">
    <property type="entry name" value="Tetracyclin repressor-like, C-terminal domain"/>
    <property type="match status" value="1"/>
</dbReference>
<dbReference type="PANTHER" id="PTHR30328">
    <property type="entry name" value="TRANSCRIPTIONAL REPRESSOR"/>
    <property type="match status" value="1"/>
</dbReference>
<dbReference type="GO" id="GO:0003677">
    <property type="term" value="F:DNA binding"/>
    <property type="evidence" value="ECO:0007669"/>
    <property type="project" value="UniProtKB-UniRule"/>
</dbReference>
<dbReference type="Gene3D" id="1.10.357.10">
    <property type="entry name" value="Tetracycline Repressor, domain 2"/>
    <property type="match status" value="1"/>
</dbReference>
<protein>
    <submittedName>
        <fullName evidence="4">TetR/AcrR family transcriptional regulator</fullName>
    </submittedName>
</protein>